<evidence type="ECO:0000256" key="2">
    <source>
        <dbReference type="ARBA" id="ARBA00022777"/>
    </source>
</evidence>
<dbReference type="GO" id="GO:0004674">
    <property type="term" value="F:protein serine/threonine kinase activity"/>
    <property type="evidence" value="ECO:0007669"/>
    <property type="project" value="UniProtKB-EC"/>
</dbReference>
<evidence type="ECO:0000313" key="5">
    <source>
        <dbReference type="WBParaSite" id="nRc.2.0.1.t12220-RA"/>
    </source>
</evidence>
<evidence type="ECO:0000259" key="3">
    <source>
        <dbReference type="Pfam" id="PF25030"/>
    </source>
</evidence>
<protein>
    <recommendedName>
        <fullName evidence="1">non-specific serine/threonine protein kinase</fullName>
        <ecNumber evidence="1">2.7.11.1</ecNumber>
    </recommendedName>
</protein>
<dbReference type="SUPFAM" id="SSF48371">
    <property type="entry name" value="ARM repeat"/>
    <property type="match status" value="1"/>
</dbReference>
<dbReference type="WBParaSite" id="nRc.2.0.1.t12220-RA">
    <property type="protein sequence ID" value="nRc.2.0.1.t12220-RA"/>
    <property type="gene ID" value="nRc.2.0.1.g12220"/>
</dbReference>
<dbReference type="EC" id="2.7.11.1" evidence="1"/>
<organism evidence="4 5">
    <name type="scientific">Romanomermis culicivorax</name>
    <name type="common">Nematode worm</name>
    <dbReference type="NCBI Taxonomy" id="13658"/>
    <lineage>
        <taxon>Eukaryota</taxon>
        <taxon>Metazoa</taxon>
        <taxon>Ecdysozoa</taxon>
        <taxon>Nematoda</taxon>
        <taxon>Enoplea</taxon>
        <taxon>Dorylaimia</taxon>
        <taxon>Mermithida</taxon>
        <taxon>Mermithoidea</taxon>
        <taxon>Mermithidae</taxon>
        <taxon>Romanomermis</taxon>
    </lineage>
</organism>
<reference evidence="5" key="1">
    <citation type="submission" date="2022-11" db="UniProtKB">
        <authorList>
            <consortium name="WormBaseParasite"/>
        </authorList>
    </citation>
    <scope>IDENTIFICATION</scope>
</reference>
<keyword evidence="4" id="KW-1185">Reference proteome</keyword>
<dbReference type="InterPro" id="IPR056802">
    <property type="entry name" value="ATR-like_M-HEAT"/>
</dbReference>
<keyword evidence="2" id="KW-0808">Transferase</keyword>
<keyword evidence="2" id="KW-0418">Kinase</keyword>
<dbReference type="Pfam" id="PF25030">
    <property type="entry name" value="M-HEAT_ATR"/>
    <property type="match status" value="1"/>
</dbReference>
<feature type="domain" description="Serine/threonine-protein kinase ATR-like M-HEAT region" evidence="3">
    <location>
        <begin position="817"/>
        <end position="1020"/>
    </location>
</feature>
<name>A0A915IDF8_ROMCU</name>
<dbReference type="Proteomes" id="UP000887565">
    <property type="component" value="Unplaced"/>
</dbReference>
<evidence type="ECO:0000313" key="4">
    <source>
        <dbReference type="Proteomes" id="UP000887565"/>
    </source>
</evidence>
<evidence type="ECO:0000256" key="1">
    <source>
        <dbReference type="ARBA" id="ARBA00012513"/>
    </source>
</evidence>
<dbReference type="AlphaFoldDB" id="A0A915IDF8"/>
<dbReference type="InterPro" id="IPR016024">
    <property type="entry name" value="ARM-type_fold"/>
</dbReference>
<sequence length="1041" mass="119678">VDSILKVFAIAVNVLDCLFHSTYKLKSILWKHFRTLLEHFFDEKYNAFKNALEYCQKLNDQNLFDFVYKIILDICCTCANHMWTRVDEDRIRSLYNRCMAIILVKWNNIIVLQRFQEKLASLTSDSEKTAHDTEEVNESSIRYYGQIAKFGSEELHEQAIIKLSAALDVFSGRFVKLVAEQISAVSAFRRVPLRELYIEAASELMSLLVRKLVANLRQSAPIKENIHFIDDKLSSLLKMKIARLCIAFGLVKESNDLPDLTDWRRLSERYIIPYLMMYHCVESTRVHKALASFLKTTRYLLISQNISHILLQLATSNVGDDEAREIMNFVESECTNSSGQFAEGDDRHQAPRERITFSRLIADNNFRCVTSLLTNLSAPEVDELYIFKNLHNVYMVCQDLDTSDFVMDMSSPRKVSFSMPDVIRDLSGKFFGILIIFEEKLRSTNPRRERIIAMRSFSRFINLSDPVILGKAALKALSILMFANDMLSMERYSTCSDFIRAISEAWLTFVRTLPVQDLQKLCLQILINLTMYSVPYKLFEEVLNFFANERNCELEKQISDFSFLLDCPYFDIVRSRMSEALKQSLQNFGDVKCSSRRNKLSKAPFNASIDIQLELRRILEISRYENSDLKFVCLNRTLHCLESRRGDMYRLVSKSDYIDSTIFDLIEFLLSSLRHSDLKVRNLSAVCIGELGAIDPGRLRADGKVDFPSCNIKNSVAPNVSSMDFDDPNSSITFASQLLTELNKYLIASTDGSTFNMFSYVLQETLKFLECNTEKRLMKNTPAELIWNSLSDGVRLSLSPSLSTMYVMHRRSTDGTITYPIFSSKDVGTFHQWHIRFISDLINKMNHPKGKEFFKSLEIAALHDLNVSRFILPHVVLQKLKEQDDVGAEVVLNEIKVILSHDSSSVNSELSTHVTQEIFSLLDFLHCWSCKSYAEVEKQLEKRRVECFLNEISFVTLSECAVRNQAYTRALMYYEAYISENLAKCQSNSKRDAVQPFLEKLQEIYAHINDVDAVVGILDIRKTKGQPSAKEEVLALECAVL</sequence>
<accession>A0A915IDF8</accession>
<proteinExistence type="predicted"/>